<evidence type="ECO:0000259" key="6">
    <source>
        <dbReference type="PROSITE" id="PS51898"/>
    </source>
</evidence>
<evidence type="ECO:0000256" key="3">
    <source>
        <dbReference type="ARBA" id="ARBA00023125"/>
    </source>
</evidence>
<dbReference type="AlphaFoldDB" id="A0A7W8N2K0"/>
<dbReference type="GO" id="GO:0015074">
    <property type="term" value="P:DNA integration"/>
    <property type="evidence" value="ECO:0007669"/>
    <property type="project" value="UniProtKB-KW"/>
</dbReference>
<name>A0A7W8N2K0_9BACT</name>
<evidence type="ECO:0000256" key="2">
    <source>
        <dbReference type="ARBA" id="ARBA00022908"/>
    </source>
</evidence>
<evidence type="ECO:0000256" key="1">
    <source>
        <dbReference type="ARBA" id="ARBA00008857"/>
    </source>
</evidence>
<organism evidence="7 8">
    <name type="scientific">Tunturiibacter lichenicola</name>
    <dbReference type="NCBI Taxonomy" id="2051959"/>
    <lineage>
        <taxon>Bacteria</taxon>
        <taxon>Pseudomonadati</taxon>
        <taxon>Acidobacteriota</taxon>
        <taxon>Terriglobia</taxon>
        <taxon>Terriglobales</taxon>
        <taxon>Acidobacteriaceae</taxon>
        <taxon>Tunturiibacter</taxon>
    </lineage>
</organism>
<dbReference type="Proteomes" id="UP000569092">
    <property type="component" value="Unassembled WGS sequence"/>
</dbReference>
<feature type="region of interest" description="Disordered" evidence="5">
    <location>
        <begin position="170"/>
        <end position="205"/>
    </location>
</feature>
<evidence type="ECO:0000313" key="8">
    <source>
        <dbReference type="Proteomes" id="UP000569092"/>
    </source>
</evidence>
<dbReference type="Gene3D" id="1.10.150.130">
    <property type="match status" value="1"/>
</dbReference>
<dbReference type="PANTHER" id="PTHR30629">
    <property type="entry name" value="PROPHAGE INTEGRASE"/>
    <property type="match status" value="1"/>
</dbReference>
<dbReference type="InterPro" id="IPR002104">
    <property type="entry name" value="Integrase_catalytic"/>
</dbReference>
<comment type="similarity">
    <text evidence="1">Belongs to the 'phage' integrase family.</text>
</comment>
<keyword evidence="3" id="KW-0238">DNA-binding</keyword>
<dbReference type="Gene3D" id="1.10.443.10">
    <property type="entry name" value="Intergrase catalytic core"/>
    <property type="match status" value="1"/>
</dbReference>
<comment type="caution">
    <text evidence="7">The sequence shown here is derived from an EMBL/GenBank/DDBJ whole genome shotgun (WGS) entry which is preliminary data.</text>
</comment>
<dbReference type="InterPro" id="IPR050808">
    <property type="entry name" value="Phage_Integrase"/>
</dbReference>
<reference evidence="7 8" key="1">
    <citation type="submission" date="2020-08" db="EMBL/GenBank/DDBJ databases">
        <title>Genomic Encyclopedia of Type Strains, Phase IV (KMG-V): Genome sequencing to study the core and pangenomes of soil and plant-associated prokaryotes.</title>
        <authorList>
            <person name="Whitman W."/>
        </authorList>
    </citation>
    <scope>NUCLEOTIDE SEQUENCE [LARGE SCALE GENOMIC DNA]</scope>
    <source>
        <strain evidence="7 8">M8US30</strain>
    </source>
</reference>
<keyword evidence="4" id="KW-0233">DNA recombination</keyword>
<dbReference type="InterPro" id="IPR010998">
    <property type="entry name" value="Integrase_recombinase_N"/>
</dbReference>
<dbReference type="CDD" id="cd00796">
    <property type="entry name" value="INT_Rci_Hp1_C"/>
    <property type="match status" value="1"/>
</dbReference>
<dbReference type="InterPro" id="IPR011010">
    <property type="entry name" value="DNA_brk_join_enz"/>
</dbReference>
<gene>
    <name evidence="7" type="ORF">HDF10_001109</name>
</gene>
<dbReference type="Pfam" id="PF00589">
    <property type="entry name" value="Phage_integrase"/>
    <property type="match status" value="1"/>
</dbReference>
<feature type="compositionally biased region" description="Polar residues" evidence="5">
    <location>
        <begin position="173"/>
        <end position="187"/>
    </location>
</feature>
<feature type="domain" description="Tyr recombinase" evidence="6">
    <location>
        <begin position="244"/>
        <end position="416"/>
    </location>
</feature>
<sequence length="438" mass="49256">MARASKNQDLSSKSKRLKLAIQREPHWYAIGAGEHLGYRKTGDAKGTWIVRYYSKEHGRRFESLGIADDSAASMGSNEMSYQDAIKAAGVEIAKMKRANNAGVSTRKYTVADAARDWLKVWRGSERSKATSQANVDRHILPTLGTIEIDKLNRVRIERWLHDQAKKAPLKVVQRQQSTKKLSPSRQSKIVYDPNDPETQRKRRDSANRVFRDLRALLNRAYDNQHTASKAPWETVKEFDNVDVAKNEYLTLDEANRFIQECPQDFRDLVQAALITGCRYGELCSMKVASYDVQVGAVSVIQAKTGKMKRIFLTPDEAAFFATHIDGKDAGDLMFRRSDGEAWGKSHQQSRMETVLKSAGINRHVRFHDLRHTFATLLAMNGTSLQLIANQLGHSGTRIAEKHYAHFSPSYVAATIRANKPNYAPQAASPGPRLVTKVS</sequence>
<keyword evidence="2" id="KW-0229">DNA integration</keyword>
<dbReference type="GO" id="GO:0006310">
    <property type="term" value="P:DNA recombination"/>
    <property type="evidence" value="ECO:0007669"/>
    <property type="project" value="UniProtKB-KW"/>
</dbReference>
<dbReference type="PROSITE" id="PS51898">
    <property type="entry name" value="TYR_RECOMBINASE"/>
    <property type="match status" value="1"/>
</dbReference>
<accession>A0A7W8N2K0</accession>
<evidence type="ECO:0000313" key="7">
    <source>
        <dbReference type="EMBL" id="MBB5343159.1"/>
    </source>
</evidence>
<dbReference type="InterPro" id="IPR013762">
    <property type="entry name" value="Integrase-like_cat_sf"/>
</dbReference>
<evidence type="ECO:0000256" key="4">
    <source>
        <dbReference type="ARBA" id="ARBA00023172"/>
    </source>
</evidence>
<dbReference type="PANTHER" id="PTHR30629:SF2">
    <property type="entry name" value="PROPHAGE INTEGRASE INTS-RELATED"/>
    <property type="match status" value="1"/>
</dbReference>
<protein>
    <submittedName>
        <fullName evidence="7">Integrase</fullName>
    </submittedName>
</protein>
<dbReference type="EMBL" id="JACHDZ010000001">
    <property type="protein sequence ID" value="MBB5343159.1"/>
    <property type="molecule type" value="Genomic_DNA"/>
</dbReference>
<evidence type="ECO:0000256" key="5">
    <source>
        <dbReference type="SAM" id="MobiDB-lite"/>
    </source>
</evidence>
<dbReference type="SUPFAM" id="SSF56349">
    <property type="entry name" value="DNA breaking-rejoining enzymes"/>
    <property type="match status" value="1"/>
</dbReference>
<proteinExistence type="inferred from homology"/>
<dbReference type="GO" id="GO:0003677">
    <property type="term" value="F:DNA binding"/>
    <property type="evidence" value="ECO:0007669"/>
    <property type="project" value="UniProtKB-KW"/>
</dbReference>